<evidence type="ECO:0000313" key="16">
    <source>
        <dbReference type="Proteomes" id="UP000030641"/>
    </source>
</evidence>
<keyword evidence="16" id="KW-1185">Reference proteome</keyword>
<dbReference type="GO" id="GO:0005536">
    <property type="term" value="F:D-glucose binding"/>
    <property type="evidence" value="ECO:0007669"/>
    <property type="project" value="InterPro"/>
</dbReference>
<dbReference type="OMA" id="GANTHKT"/>
<dbReference type="STRING" id="1043005.A0A074YMK3"/>
<dbReference type="InterPro" id="IPR022673">
    <property type="entry name" value="Hexokinase_C"/>
</dbReference>
<dbReference type="UniPathway" id="UPA00109">
    <property type="reaction ID" value="UER00180"/>
</dbReference>
<comment type="similarity">
    <text evidence="3 12">Belongs to the hexokinase family.</text>
</comment>
<evidence type="ECO:0000256" key="2">
    <source>
        <dbReference type="ARBA" id="ARBA00005028"/>
    </source>
</evidence>
<dbReference type="InterPro" id="IPR001312">
    <property type="entry name" value="Hexokinase"/>
</dbReference>
<feature type="domain" description="Hexokinase N-terminal" evidence="13">
    <location>
        <begin position="32"/>
        <end position="227"/>
    </location>
</feature>
<dbReference type="GO" id="GO:0001678">
    <property type="term" value="P:intracellular glucose homeostasis"/>
    <property type="evidence" value="ECO:0007669"/>
    <property type="project" value="InterPro"/>
</dbReference>
<feature type="domain" description="Hexokinase C-terminal" evidence="14">
    <location>
        <begin position="239"/>
        <end position="294"/>
    </location>
</feature>
<keyword evidence="4 12" id="KW-0808">Transferase</keyword>
<dbReference type="PANTHER" id="PTHR19443:SF16">
    <property type="entry name" value="HEXOKINASE TYPE 1-RELATED"/>
    <property type="match status" value="1"/>
</dbReference>
<evidence type="ECO:0000256" key="1">
    <source>
        <dbReference type="ARBA" id="ARBA00004888"/>
    </source>
</evidence>
<evidence type="ECO:0000256" key="5">
    <source>
        <dbReference type="ARBA" id="ARBA00022741"/>
    </source>
</evidence>
<evidence type="ECO:0000259" key="13">
    <source>
        <dbReference type="Pfam" id="PF00349"/>
    </source>
</evidence>
<dbReference type="GO" id="GO:0008865">
    <property type="term" value="F:fructokinase activity"/>
    <property type="evidence" value="ECO:0007669"/>
    <property type="project" value="TreeGrafter"/>
</dbReference>
<dbReference type="Pfam" id="PF03727">
    <property type="entry name" value="Hexokinase_2"/>
    <property type="match status" value="1"/>
</dbReference>
<keyword evidence="6 12" id="KW-0418">Kinase</keyword>
<dbReference type="RefSeq" id="XP_013347184.1">
    <property type="nucleotide sequence ID" value="XM_013491730.1"/>
</dbReference>
<dbReference type="GO" id="GO:0006006">
    <property type="term" value="P:glucose metabolic process"/>
    <property type="evidence" value="ECO:0007669"/>
    <property type="project" value="TreeGrafter"/>
</dbReference>
<evidence type="ECO:0000256" key="3">
    <source>
        <dbReference type="ARBA" id="ARBA00009225"/>
    </source>
</evidence>
<comment type="catalytic activity">
    <reaction evidence="9">
        <text>a D-hexose + ATP = a D-hexose 6-phosphate + ADP + H(+)</text>
        <dbReference type="Rhea" id="RHEA:22740"/>
        <dbReference type="ChEBI" id="CHEBI:4194"/>
        <dbReference type="ChEBI" id="CHEBI:15378"/>
        <dbReference type="ChEBI" id="CHEBI:30616"/>
        <dbReference type="ChEBI" id="CHEBI:229467"/>
        <dbReference type="ChEBI" id="CHEBI:456216"/>
        <dbReference type="EC" id="2.7.1.1"/>
    </reaction>
    <physiologicalReaction direction="left-to-right" evidence="9">
        <dbReference type="Rhea" id="RHEA:22741"/>
    </physiologicalReaction>
</comment>
<dbReference type="Pfam" id="PF00349">
    <property type="entry name" value="Hexokinase_1"/>
    <property type="match status" value="1"/>
</dbReference>
<name>A0A074YMK3_AURSE</name>
<dbReference type="OrthoDB" id="419537at2759"/>
<dbReference type="GO" id="GO:0004340">
    <property type="term" value="F:glucokinase activity"/>
    <property type="evidence" value="ECO:0007669"/>
    <property type="project" value="TreeGrafter"/>
</dbReference>
<comment type="pathway">
    <text evidence="2">Carbohydrate metabolism; hexose metabolism.</text>
</comment>
<dbReference type="AlphaFoldDB" id="A0A074YMK3"/>
<comment type="catalytic activity">
    <reaction evidence="10">
        <text>D-fructose + ATP = D-fructose 6-phosphate + ADP + H(+)</text>
        <dbReference type="Rhea" id="RHEA:16125"/>
        <dbReference type="ChEBI" id="CHEBI:15378"/>
        <dbReference type="ChEBI" id="CHEBI:30616"/>
        <dbReference type="ChEBI" id="CHEBI:37721"/>
        <dbReference type="ChEBI" id="CHEBI:61527"/>
        <dbReference type="ChEBI" id="CHEBI:456216"/>
        <dbReference type="EC" id="2.7.1.1"/>
    </reaction>
    <physiologicalReaction direction="left-to-right" evidence="10">
        <dbReference type="Rhea" id="RHEA:16126"/>
    </physiologicalReaction>
</comment>
<evidence type="ECO:0000259" key="14">
    <source>
        <dbReference type="Pfam" id="PF03727"/>
    </source>
</evidence>
<accession>A0A074YMK3</accession>
<dbReference type="FunFam" id="3.30.420.40:FF:000805">
    <property type="entry name" value="Hexokinase-2"/>
    <property type="match status" value="1"/>
</dbReference>
<protein>
    <recommendedName>
        <fullName evidence="12">Phosphotransferase</fullName>
        <ecNumber evidence="12">2.7.1.-</ecNumber>
    </recommendedName>
</protein>
<keyword evidence="5 12" id="KW-0547">Nucleotide-binding</keyword>
<dbReference type="SUPFAM" id="SSF53067">
    <property type="entry name" value="Actin-like ATPase domain"/>
    <property type="match status" value="2"/>
</dbReference>
<comment type="pathway">
    <text evidence="1">Carbohydrate degradation; glycolysis; D-glyceraldehyde 3-phosphate and glycerone phosphate from D-glucose: step 1/4.</text>
</comment>
<dbReference type="GO" id="GO:0005829">
    <property type="term" value="C:cytosol"/>
    <property type="evidence" value="ECO:0007669"/>
    <property type="project" value="TreeGrafter"/>
</dbReference>
<evidence type="ECO:0000256" key="11">
    <source>
        <dbReference type="ARBA" id="ARBA00048160"/>
    </source>
</evidence>
<evidence type="ECO:0000256" key="6">
    <source>
        <dbReference type="ARBA" id="ARBA00022777"/>
    </source>
</evidence>
<comment type="catalytic activity">
    <reaction evidence="11">
        <text>D-glucose + ATP = D-glucose 6-phosphate + ADP + H(+)</text>
        <dbReference type="Rhea" id="RHEA:17825"/>
        <dbReference type="ChEBI" id="CHEBI:4167"/>
        <dbReference type="ChEBI" id="CHEBI:15378"/>
        <dbReference type="ChEBI" id="CHEBI:30616"/>
        <dbReference type="ChEBI" id="CHEBI:61548"/>
        <dbReference type="ChEBI" id="CHEBI:456216"/>
        <dbReference type="EC" id="2.7.1.1"/>
    </reaction>
    <physiologicalReaction direction="left-to-right" evidence="11">
        <dbReference type="Rhea" id="RHEA:17826"/>
    </physiologicalReaction>
</comment>
<dbReference type="InterPro" id="IPR043129">
    <property type="entry name" value="ATPase_NBD"/>
</dbReference>
<dbReference type="Gene3D" id="1.10.287.1250">
    <property type="match status" value="1"/>
</dbReference>
<dbReference type="GO" id="GO:0006096">
    <property type="term" value="P:glycolytic process"/>
    <property type="evidence" value="ECO:0007669"/>
    <property type="project" value="UniProtKB-UniPathway"/>
</dbReference>
<dbReference type="InterPro" id="IPR022672">
    <property type="entry name" value="Hexokinase_N"/>
</dbReference>
<keyword evidence="8 12" id="KW-0324">Glycolysis</keyword>
<evidence type="ECO:0000256" key="10">
    <source>
        <dbReference type="ARBA" id="ARBA00047905"/>
    </source>
</evidence>
<evidence type="ECO:0000256" key="12">
    <source>
        <dbReference type="RuleBase" id="RU362007"/>
    </source>
</evidence>
<dbReference type="GeneID" id="25362278"/>
<dbReference type="Proteomes" id="UP000030641">
    <property type="component" value="Unassembled WGS sequence"/>
</dbReference>
<gene>
    <name evidence="15" type="ORF">AUEXF2481DRAFT_1748</name>
</gene>
<dbReference type="InParanoid" id="A0A074YMK3"/>
<dbReference type="GO" id="GO:0019158">
    <property type="term" value="F:mannokinase activity"/>
    <property type="evidence" value="ECO:0007669"/>
    <property type="project" value="TreeGrafter"/>
</dbReference>
<proteinExistence type="inferred from homology"/>
<sequence length="298" mass="33312">MDSVDIVRGDSPMQAAEQETLTPLNDKLASEIARLEELFRIDQQKLKDITKRFEVELDEGLKGNNKNVPMNITWVLDQPHGDEKGSFLTVDLGGTNLRVCWITLPGARGKPSIVQEKYQLSKEVKTGTADQLWDEVADRMKPFIRDQKLDGTSTQPLPLGFTFSYPAMQDYTDHVILQTWTKGWYVKGVEGEDVTVQPRKAMDKRKLPVKLVALINDTTGAMIASAYHDPKTIIGAIFGEQAFEKMSAGPYVGEIFRLVLVDLARQSLIFKGQDISRVEESYILDTGFLSAIQDGSIS</sequence>
<evidence type="ECO:0000256" key="4">
    <source>
        <dbReference type="ARBA" id="ARBA00022679"/>
    </source>
</evidence>
<organism evidence="15 16">
    <name type="scientific">Aureobasidium subglaciale (strain EXF-2481)</name>
    <name type="common">Aureobasidium pullulans var. subglaciale</name>
    <dbReference type="NCBI Taxonomy" id="1043005"/>
    <lineage>
        <taxon>Eukaryota</taxon>
        <taxon>Fungi</taxon>
        <taxon>Dikarya</taxon>
        <taxon>Ascomycota</taxon>
        <taxon>Pezizomycotina</taxon>
        <taxon>Dothideomycetes</taxon>
        <taxon>Dothideomycetidae</taxon>
        <taxon>Dothideales</taxon>
        <taxon>Saccotheciaceae</taxon>
        <taxon>Aureobasidium</taxon>
    </lineage>
</organism>
<dbReference type="PROSITE" id="PS51748">
    <property type="entry name" value="HEXOKINASE_2"/>
    <property type="match status" value="1"/>
</dbReference>
<evidence type="ECO:0000313" key="15">
    <source>
        <dbReference type="EMBL" id="KEQ98920.1"/>
    </source>
</evidence>
<dbReference type="EC" id="2.7.1.-" evidence="12"/>
<evidence type="ECO:0000256" key="8">
    <source>
        <dbReference type="ARBA" id="ARBA00023152"/>
    </source>
</evidence>
<dbReference type="GO" id="GO:0005739">
    <property type="term" value="C:mitochondrion"/>
    <property type="evidence" value="ECO:0007669"/>
    <property type="project" value="TreeGrafter"/>
</dbReference>
<dbReference type="PRINTS" id="PR00475">
    <property type="entry name" value="HEXOKINASE"/>
</dbReference>
<dbReference type="GO" id="GO:0005524">
    <property type="term" value="F:ATP binding"/>
    <property type="evidence" value="ECO:0007669"/>
    <property type="project" value="UniProtKB-UniRule"/>
</dbReference>
<evidence type="ECO:0000256" key="9">
    <source>
        <dbReference type="ARBA" id="ARBA00044613"/>
    </source>
</evidence>
<evidence type="ECO:0000256" key="7">
    <source>
        <dbReference type="ARBA" id="ARBA00022840"/>
    </source>
</evidence>
<dbReference type="Gene3D" id="3.30.420.40">
    <property type="match status" value="1"/>
</dbReference>
<dbReference type="Gene3D" id="3.40.367.20">
    <property type="match status" value="1"/>
</dbReference>
<dbReference type="PANTHER" id="PTHR19443">
    <property type="entry name" value="HEXOKINASE"/>
    <property type="match status" value="1"/>
</dbReference>
<reference evidence="15 16" key="1">
    <citation type="journal article" date="2014" name="BMC Genomics">
        <title>Genome sequencing of four Aureobasidium pullulans varieties: biotechnological potential, stress tolerance, and description of new species.</title>
        <authorList>
            <person name="Gostin Ar C."/>
            <person name="Ohm R.A."/>
            <person name="Kogej T."/>
            <person name="Sonjak S."/>
            <person name="Turk M."/>
            <person name="Zajc J."/>
            <person name="Zalar P."/>
            <person name="Grube M."/>
            <person name="Sun H."/>
            <person name="Han J."/>
            <person name="Sharma A."/>
            <person name="Chiniquy J."/>
            <person name="Ngan C.Y."/>
            <person name="Lipzen A."/>
            <person name="Barry K."/>
            <person name="Grigoriev I.V."/>
            <person name="Gunde-Cimerman N."/>
        </authorList>
    </citation>
    <scope>NUCLEOTIDE SEQUENCE [LARGE SCALE GENOMIC DNA]</scope>
    <source>
        <strain evidence="15 16">EXF-2481</strain>
    </source>
</reference>
<dbReference type="EMBL" id="KL584751">
    <property type="protein sequence ID" value="KEQ98920.1"/>
    <property type="molecule type" value="Genomic_DNA"/>
</dbReference>
<dbReference type="GO" id="GO:0006013">
    <property type="term" value="P:mannose metabolic process"/>
    <property type="evidence" value="ECO:0007669"/>
    <property type="project" value="TreeGrafter"/>
</dbReference>
<keyword evidence="7 12" id="KW-0067">ATP-binding</keyword>
<dbReference type="HOGENOM" id="CLU_014393_5_2_1"/>